<dbReference type="eggNOG" id="KOG4754">
    <property type="taxonomic scope" value="Eukaryota"/>
</dbReference>
<dbReference type="SUPFAM" id="SSF53254">
    <property type="entry name" value="Phosphoglycerate mutase-like"/>
    <property type="match status" value="1"/>
</dbReference>
<dbReference type="AlphaFoldDB" id="A0A0D3JFC2"/>
<dbReference type="CDD" id="cd07067">
    <property type="entry name" value="HP_PGM_like"/>
    <property type="match status" value="1"/>
</dbReference>
<reference evidence="3" key="1">
    <citation type="journal article" date="2013" name="Nature">
        <title>Pan genome of the phytoplankton Emiliania underpins its global distribution.</title>
        <authorList>
            <person name="Read B.A."/>
            <person name="Kegel J."/>
            <person name="Klute M.J."/>
            <person name="Kuo A."/>
            <person name="Lefebvre S.C."/>
            <person name="Maumus F."/>
            <person name="Mayer C."/>
            <person name="Miller J."/>
            <person name="Monier A."/>
            <person name="Salamov A."/>
            <person name="Young J."/>
            <person name="Aguilar M."/>
            <person name="Claverie J.M."/>
            <person name="Frickenhaus S."/>
            <person name="Gonzalez K."/>
            <person name="Herman E.K."/>
            <person name="Lin Y.C."/>
            <person name="Napier J."/>
            <person name="Ogata H."/>
            <person name="Sarno A.F."/>
            <person name="Shmutz J."/>
            <person name="Schroeder D."/>
            <person name="de Vargas C."/>
            <person name="Verret F."/>
            <person name="von Dassow P."/>
            <person name="Valentin K."/>
            <person name="Van de Peer Y."/>
            <person name="Wheeler G."/>
            <person name="Dacks J.B."/>
            <person name="Delwiche C.F."/>
            <person name="Dyhrman S.T."/>
            <person name="Glockner G."/>
            <person name="John U."/>
            <person name="Richards T."/>
            <person name="Worden A.Z."/>
            <person name="Zhang X."/>
            <person name="Grigoriev I.V."/>
            <person name="Allen A.E."/>
            <person name="Bidle K."/>
            <person name="Borodovsky M."/>
            <person name="Bowler C."/>
            <person name="Brownlee C."/>
            <person name="Cock J.M."/>
            <person name="Elias M."/>
            <person name="Gladyshev V.N."/>
            <person name="Groth M."/>
            <person name="Guda C."/>
            <person name="Hadaegh A."/>
            <person name="Iglesias-Rodriguez M.D."/>
            <person name="Jenkins J."/>
            <person name="Jones B.M."/>
            <person name="Lawson T."/>
            <person name="Leese F."/>
            <person name="Lindquist E."/>
            <person name="Lobanov A."/>
            <person name="Lomsadze A."/>
            <person name="Malik S.B."/>
            <person name="Marsh M.E."/>
            <person name="Mackinder L."/>
            <person name="Mock T."/>
            <person name="Mueller-Roeber B."/>
            <person name="Pagarete A."/>
            <person name="Parker M."/>
            <person name="Probert I."/>
            <person name="Quesneville H."/>
            <person name="Raines C."/>
            <person name="Rensing S.A."/>
            <person name="Riano-Pachon D.M."/>
            <person name="Richier S."/>
            <person name="Rokitta S."/>
            <person name="Shiraiwa Y."/>
            <person name="Soanes D.M."/>
            <person name="van der Giezen M."/>
            <person name="Wahlund T.M."/>
            <person name="Williams B."/>
            <person name="Wilson W."/>
            <person name="Wolfe G."/>
            <person name="Wurch L.L."/>
        </authorList>
    </citation>
    <scope>NUCLEOTIDE SEQUENCE</scope>
</reference>
<dbReference type="PANTHER" id="PTHR48100:SF1">
    <property type="entry name" value="HISTIDINE PHOSPHATASE FAMILY PROTEIN-RELATED"/>
    <property type="match status" value="1"/>
</dbReference>
<dbReference type="GO" id="GO:0016791">
    <property type="term" value="F:phosphatase activity"/>
    <property type="evidence" value="ECO:0007669"/>
    <property type="project" value="TreeGrafter"/>
</dbReference>
<dbReference type="Proteomes" id="UP000013827">
    <property type="component" value="Unassembled WGS sequence"/>
</dbReference>
<dbReference type="GO" id="GO:0005737">
    <property type="term" value="C:cytoplasm"/>
    <property type="evidence" value="ECO:0007669"/>
    <property type="project" value="TreeGrafter"/>
</dbReference>
<sequence length="342" mass="35212">MEGNEPDPQLPAKRIFFVRHGEGEHNLGGHASSGYLIADAVLTAAGQVQCRSICSALSSPPPQLVVVSPLRRTMHTAMLAFGNTAPFLLLPSIMETGLMPCDCPQPAAGAAMLEEVGWPGLARQYAALGEGWDTKGPGWRASVLERFAALIELLGAREEERIAVVSHHDFLKANLGISFEPAELRAFSLCAGGLLDELDGLHALHVARLAGLARATKVGLSVAASTNEADDRLARSAHGGSLHRDLDAVGRRSAPSSTHGGIAFGADAMARIAPPPAAVSLTLRVDVGGTADSGHKGATPAPGSGSPPPSSPSPSSLGSTTKASSPLGRRSCIAPALPPHCE</sequence>
<dbReference type="KEGG" id="ehx:EMIHUDRAFT_207352"/>
<dbReference type="PaxDb" id="2903-EOD22207"/>
<dbReference type="PANTHER" id="PTHR48100">
    <property type="entry name" value="BROAD-SPECIFICITY PHOSPHATASE YOR283W-RELATED"/>
    <property type="match status" value="1"/>
</dbReference>
<protein>
    <recommendedName>
        <fullName evidence="4">Phosphoglycerate mutase</fullName>
    </recommendedName>
</protein>
<evidence type="ECO:0000313" key="2">
    <source>
        <dbReference type="EnsemblProtists" id="EOD22207"/>
    </source>
</evidence>
<feature type="region of interest" description="Disordered" evidence="1">
    <location>
        <begin position="289"/>
        <end position="342"/>
    </location>
</feature>
<dbReference type="InterPro" id="IPR013078">
    <property type="entry name" value="His_Pase_superF_clade-1"/>
</dbReference>
<evidence type="ECO:0008006" key="4">
    <source>
        <dbReference type="Google" id="ProtNLM"/>
    </source>
</evidence>
<organism evidence="2 3">
    <name type="scientific">Emiliania huxleyi (strain CCMP1516)</name>
    <dbReference type="NCBI Taxonomy" id="280463"/>
    <lineage>
        <taxon>Eukaryota</taxon>
        <taxon>Haptista</taxon>
        <taxon>Haptophyta</taxon>
        <taxon>Prymnesiophyceae</taxon>
        <taxon>Isochrysidales</taxon>
        <taxon>Noelaerhabdaceae</taxon>
        <taxon>Emiliania</taxon>
    </lineage>
</organism>
<accession>A0A0D3JFC2</accession>
<name>A0A0D3JFC2_EMIH1</name>
<dbReference type="SMART" id="SM00855">
    <property type="entry name" value="PGAM"/>
    <property type="match status" value="1"/>
</dbReference>
<dbReference type="HOGENOM" id="CLU_812405_0_0_1"/>
<proteinExistence type="predicted"/>
<dbReference type="InterPro" id="IPR029033">
    <property type="entry name" value="His_PPase_superfam"/>
</dbReference>
<dbReference type="Pfam" id="PF00300">
    <property type="entry name" value="His_Phos_1"/>
    <property type="match status" value="1"/>
</dbReference>
<dbReference type="InterPro" id="IPR050275">
    <property type="entry name" value="PGM_Phosphatase"/>
</dbReference>
<feature type="region of interest" description="Disordered" evidence="1">
    <location>
        <begin position="231"/>
        <end position="254"/>
    </location>
</feature>
<dbReference type="GeneID" id="17267754"/>
<dbReference type="Gene3D" id="3.40.50.1240">
    <property type="entry name" value="Phosphoglycerate mutase-like"/>
    <property type="match status" value="1"/>
</dbReference>
<dbReference type="RefSeq" id="XP_005774636.1">
    <property type="nucleotide sequence ID" value="XM_005774579.1"/>
</dbReference>
<evidence type="ECO:0000313" key="3">
    <source>
        <dbReference type="Proteomes" id="UP000013827"/>
    </source>
</evidence>
<keyword evidence="3" id="KW-1185">Reference proteome</keyword>
<evidence type="ECO:0000256" key="1">
    <source>
        <dbReference type="SAM" id="MobiDB-lite"/>
    </source>
</evidence>
<reference evidence="2" key="2">
    <citation type="submission" date="2024-10" db="UniProtKB">
        <authorList>
            <consortium name="EnsemblProtists"/>
        </authorList>
    </citation>
    <scope>IDENTIFICATION</scope>
</reference>
<dbReference type="EnsemblProtists" id="EOD22207">
    <property type="protein sequence ID" value="EOD22207"/>
    <property type="gene ID" value="EMIHUDRAFT_207352"/>
</dbReference>